<evidence type="ECO:0000259" key="1">
    <source>
        <dbReference type="PROSITE" id="PS51708"/>
    </source>
</evidence>
<dbReference type="KEGG" id="hhu:AR456_06800"/>
<dbReference type="InterPro" id="IPR007899">
    <property type="entry name" value="CHAD_dom"/>
</dbReference>
<dbReference type="PANTHER" id="PTHR39339">
    <property type="entry name" value="SLR1444 PROTEIN"/>
    <property type="match status" value="1"/>
</dbReference>
<feature type="domain" description="CHAD" evidence="1">
    <location>
        <begin position="3"/>
        <end position="293"/>
    </location>
</feature>
<name>W1N6K2_9GAMM</name>
<dbReference type="PANTHER" id="PTHR39339:SF1">
    <property type="entry name" value="CHAD DOMAIN-CONTAINING PROTEIN"/>
    <property type="match status" value="1"/>
</dbReference>
<dbReference type="PATRIC" id="fig|1178482.3.peg.3666"/>
<protein>
    <recommendedName>
        <fullName evidence="1">CHAD domain-containing protein</fullName>
    </recommendedName>
</protein>
<proteinExistence type="predicted"/>
<evidence type="ECO:0000313" key="3">
    <source>
        <dbReference type="Proteomes" id="UP000019113"/>
    </source>
</evidence>
<dbReference type="Pfam" id="PF05235">
    <property type="entry name" value="CHAD"/>
    <property type="match status" value="1"/>
</dbReference>
<dbReference type="PROSITE" id="PS51708">
    <property type="entry name" value="CHAD"/>
    <property type="match status" value="1"/>
</dbReference>
<dbReference type="OrthoDB" id="9810154at2"/>
<comment type="caution">
    <text evidence="2">The sequence shown here is derived from an EMBL/GenBank/DDBJ whole genome shotgun (WGS) entry which is preliminary data.</text>
</comment>
<dbReference type="AlphaFoldDB" id="W1N6K2"/>
<dbReference type="SMART" id="SM00880">
    <property type="entry name" value="CHAD"/>
    <property type="match status" value="1"/>
</dbReference>
<dbReference type="STRING" id="1178482.AR456_06800"/>
<keyword evidence="3" id="KW-1185">Reference proteome</keyword>
<reference evidence="2 3" key="1">
    <citation type="submission" date="2013-08" db="EMBL/GenBank/DDBJ databases">
        <title>draft genome of Halomonas huanghegensis, strain BJGMM-B45T.</title>
        <authorList>
            <person name="Miao C."/>
            <person name="Wan Y."/>
            <person name="Jin W."/>
        </authorList>
    </citation>
    <scope>NUCLEOTIDE SEQUENCE [LARGE SCALE GENOMIC DNA]</scope>
    <source>
        <strain evidence="2 3">BJGMM-B45</strain>
    </source>
</reference>
<gene>
    <name evidence="2" type="ORF">BJB45_05430</name>
</gene>
<dbReference type="EMBL" id="AVBC01000039">
    <property type="protein sequence ID" value="ERL50570.1"/>
    <property type="molecule type" value="Genomic_DNA"/>
</dbReference>
<organism evidence="2 3">
    <name type="scientific">Halomonas huangheensis</name>
    <dbReference type="NCBI Taxonomy" id="1178482"/>
    <lineage>
        <taxon>Bacteria</taxon>
        <taxon>Pseudomonadati</taxon>
        <taxon>Pseudomonadota</taxon>
        <taxon>Gammaproteobacteria</taxon>
        <taxon>Oceanospirillales</taxon>
        <taxon>Halomonadaceae</taxon>
        <taxon>Halomonas</taxon>
    </lineage>
</organism>
<evidence type="ECO:0000313" key="2">
    <source>
        <dbReference type="EMBL" id="ERL50570.1"/>
    </source>
</evidence>
<dbReference type="RefSeq" id="WP_021820623.1">
    <property type="nucleotide sequence ID" value="NZ_AVBC01000039.1"/>
</dbReference>
<dbReference type="Gene3D" id="1.40.20.10">
    <property type="entry name" value="CHAD domain"/>
    <property type="match status" value="1"/>
</dbReference>
<dbReference type="Proteomes" id="UP000019113">
    <property type="component" value="Unassembled WGS sequence"/>
</dbReference>
<dbReference type="InterPro" id="IPR038186">
    <property type="entry name" value="CHAD_dom_sf"/>
</dbReference>
<sequence length="326" mass="36798">MARPLAGRRLGAALESIVVDLLDNARLAYPRIQNPDDPEGLHDFRVALRRLRSCLKDFDSFPGASLDKALKRELRDLTRSTNAARDGEVMQAWLEDQYQLLSGSERSAVVWWHERLVPQVAEEYRLVECRVAAFPLLDAHLRGAMKEIRSKKARKAPRFGPASAEVLERLLGQWSAELDELNKLDALKGPEDEQALHRPRITGKRLRYLLKAWGGEGEIFSATESAMKSFQDAFGHLHDDLVRAEALHASVHQHVLEETDARLAAVVRDPTARATAPRHLRGFMGLVAHHEQRMQANLAEVMRLARGKPRRELEKQLSEAATAMRV</sequence>
<dbReference type="eggNOG" id="COG5607">
    <property type="taxonomic scope" value="Bacteria"/>
</dbReference>
<accession>W1N6K2</accession>